<evidence type="ECO:0000313" key="9">
    <source>
        <dbReference type="Proteomes" id="UP000199689"/>
    </source>
</evidence>
<evidence type="ECO:0000256" key="5">
    <source>
        <dbReference type="ARBA" id="ARBA00022840"/>
    </source>
</evidence>
<dbReference type="GO" id="GO:0005524">
    <property type="term" value="F:ATP binding"/>
    <property type="evidence" value="ECO:0007669"/>
    <property type="project" value="UniProtKB-KW"/>
</dbReference>
<sequence>MTELMHKEFIIEDYREAQELMERDSHFLTLAGEAFGCTVSGRGNLVRVTGDEQGIEAFMTVVDEMRQMLHKNIRLSDRQVYQVVEALRTGRLAELHEMEDDVVNVTRNGTVIHPRTLGQKEYVDAIRHNSITFGIGPAGTGKTYLAVALAAYYLRNRDVQRIILVRPAVEAGEKLGFLPGDMQEKVNPYLRPLFDGLLDMFGVEEFEKLQQKGVIEVAPLAYMRGRTLEKSFVILDEAQNTTVEQMKMFLTRLGFRSKMVINGDITQIDLPPHTRSGLPDARIVLKNIPDISFIQFSEHDVVRHDLVAAIIKAYEKRAELKAKSKGEHHGNHH</sequence>
<protein>
    <recommendedName>
        <fullName evidence="6">PhoH-like protein</fullName>
    </recommendedName>
</protein>
<dbReference type="EMBL" id="FMXA01000009">
    <property type="protein sequence ID" value="SDA48919.1"/>
    <property type="molecule type" value="Genomic_DNA"/>
</dbReference>
<evidence type="ECO:0000256" key="4">
    <source>
        <dbReference type="ARBA" id="ARBA00022741"/>
    </source>
</evidence>
<dbReference type="PANTHER" id="PTHR30473">
    <property type="entry name" value="PROTEIN PHOH"/>
    <property type="match status" value="1"/>
</dbReference>
<organism evidence="8 9">
    <name type="scientific">Allisonella histaminiformans</name>
    <dbReference type="NCBI Taxonomy" id="209880"/>
    <lineage>
        <taxon>Bacteria</taxon>
        <taxon>Bacillati</taxon>
        <taxon>Bacillota</taxon>
        <taxon>Negativicutes</taxon>
        <taxon>Veillonellales</taxon>
        <taxon>Veillonellaceae</taxon>
        <taxon>Allisonella</taxon>
    </lineage>
</organism>
<feature type="domain" description="PhoH-like protein" evidence="7">
    <location>
        <begin position="112"/>
        <end position="315"/>
    </location>
</feature>
<dbReference type="InterPro" id="IPR051451">
    <property type="entry name" value="PhoH2-like"/>
</dbReference>
<dbReference type="STRING" id="209880.SAMN02910343_00851"/>
<accession>A0A1G5VSU5</accession>
<dbReference type="AlphaFoldDB" id="A0A1G5VSU5"/>
<gene>
    <name evidence="8" type="ORF">SAMN02910343_00851</name>
</gene>
<dbReference type="SUPFAM" id="SSF52540">
    <property type="entry name" value="P-loop containing nucleoside triphosphate hydrolases"/>
    <property type="match status" value="1"/>
</dbReference>
<keyword evidence="3" id="KW-0963">Cytoplasm</keyword>
<keyword evidence="4" id="KW-0547">Nucleotide-binding</keyword>
<evidence type="ECO:0000313" key="8">
    <source>
        <dbReference type="EMBL" id="SDA48919.1"/>
    </source>
</evidence>
<dbReference type="Proteomes" id="UP000199689">
    <property type="component" value="Unassembled WGS sequence"/>
</dbReference>
<proteinExistence type="inferred from homology"/>
<dbReference type="PANTHER" id="PTHR30473:SF1">
    <property type="entry name" value="PHOH-LIKE PROTEIN"/>
    <property type="match status" value="1"/>
</dbReference>
<evidence type="ECO:0000256" key="2">
    <source>
        <dbReference type="ARBA" id="ARBA00010393"/>
    </source>
</evidence>
<dbReference type="FunFam" id="3.40.50.300:FF:000013">
    <property type="entry name" value="PhoH family ATPase"/>
    <property type="match status" value="1"/>
</dbReference>
<dbReference type="GO" id="GO:0005829">
    <property type="term" value="C:cytosol"/>
    <property type="evidence" value="ECO:0007669"/>
    <property type="project" value="TreeGrafter"/>
</dbReference>
<keyword evidence="9" id="KW-1185">Reference proteome</keyword>
<keyword evidence="5" id="KW-0067">ATP-binding</keyword>
<dbReference type="Pfam" id="PF02562">
    <property type="entry name" value="PhoH"/>
    <property type="match status" value="1"/>
</dbReference>
<name>A0A1G5VSU5_9FIRM</name>
<evidence type="ECO:0000256" key="1">
    <source>
        <dbReference type="ARBA" id="ARBA00004496"/>
    </source>
</evidence>
<comment type="similarity">
    <text evidence="2">Belongs to the PhoH family.</text>
</comment>
<evidence type="ECO:0000256" key="6">
    <source>
        <dbReference type="ARBA" id="ARBA00039970"/>
    </source>
</evidence>
<reference evidence="8 9" key="1">
    <citation type="submission" date="2016-10" db="EMBL/GenBank/DDBJ databases">
        <authorList>
            <person name="de Groot N.N."/>
        </authorList>
    </citation>
    <scope>NUCLEOTIDE SEQUENCE [LARGE SCALE GENOMIC DNA]</scope>
    <source>
        <strain evidence="8 9">DSM 15230</strain>
    </source>
</reference>
<evidence type="ECO:0000259" key="7">
    <source>
        <dbReference type="Pfam" id="PF02562"/>
    </source>
</evidence>
<dbReference type="Gene3D" id="3.40.50.300">
    <property type="entry name" value="P-loop containing nucleotide triphosphate hydrolases"/>
    <property type="match status" value="1"/>
</dbReference>
<dbReference type="InterPro" id="IPR027417">
    <property type="entry name" value="P-loop_NTPase"/>
</dbReference>
<dbReference type="InterPro" id="IPR003714">
    <property type="entry name" value="PhoH"/>
</dbReference>
<comment type="subcellular location">
    <subcellularLocation>
        <location evidence="1">Cytoplasm</location>
    </subcellularLocation>
</comment>
<evidence type="ECO:0000256" key="3">
    <source>
        <dbReference type="ARBA" id="ARBA00022490"/>
    </source>
</evidence>